<dbReference type="Proteomes" id="UP000033858">
    <property type="component" value="Unassembled WGS sequence"/>
</dbReference>
<protein>
    <submittedName>
        <fullName evidence="1">Uncharacterized protein</fullName>
    </submittedName>
</protein>
<evidence type="ECO:0000313" key="2">
    <source>
        <dbReference type="Proteomes" id="UP000033858"/>
    </source>
</evidence>
<proteinExistence type="predicted"/>
<comment type="caution">
    <text evidence="1">The sequence shown here is derived from an EMBL/GenBank/DDBJ whole genome shotgun (WGS) entry which is preliminary data.</text>
</comment>
<gene>
    <name evidence="1" type="ORF">UU32_C0046G0009</name>
</gene>
<evidence type="ECO:0000313" key="1">
    <source>
        <dbReference type="EMBL" id="KKR84419.1"/>
    </source>
</evidence>
<organism evidence="1 2">
    <name type="scientific">Candidatus Woesebacteria bacterium GW2011_GWB1_41_10</name>
    <dbReference type="NCBI Taxonomy" id="1618577"/>
    <lineage>
        <taxon>Bacteria</taxon>
        <taxon>Candidatus Woeseibacteriota</taxon>
    </lineage>
</organism>
<dbReference type="EMBL" id="LCAE01000046">
    <property type="protein sequence ID" value="KKR84419.1"/>
    <property type="molecule type" value="Genomic_DNA"/>
</dbReference>
<sequence>MAEYCKSDEKVDWDTLLQNPWANLEKLSSQIAEYPEYASLRDWYEARVKTLPEFRVEDAPLTDGESWVATIGAGGLVEKVARKDGGFYSIEGRRLSKLNPDGSEMFAWTQPVLVSREVVTAVELYGEELNLPVNGFLGVIRDTEDKVLTVVDQEATAETPNHAIVRLAVQASAGKIALMRSGKPEADKQLFELLKIYPGGDVEKLLETAEFILPIAPEDTNRDLKHNLVLVMPAVESGSDLHEKLEAGGVRKWLSRDQLAMVNVSRLTNSHTVAAIKVADDIKLLKAFR</sequence>
<accession>A0A0G0U5S5</accession>
<dbReference type="AlphaFoldDB" id="A0A0G0U5S5"/>
<reference evidence="1 2" key="1">
    <citation type="journal article" date="2015" name="Nature">
        <title>rRNA introns, odd ribosomes, and small enigmatic genomes across a large radiation of phyla.</title>
        <authorList>
            <person name="Brown C.T."/>
            <person name="Hug L.A."/>
            <person name="Thomas B.C."/>
            <person name="Sharon I."/>
            <person name="Castelle C.J."/>
            <person name="Singh A."/>
            <person name="Wilkins M.J."/>
            <person name="Williams K.H."/>
            <person name="Banfield J.F."/>
        </authorList>
    </citation>
    <scope>NUCLEOTIDE SEQUENCE [LARGE SCALE GENOMIC DNA]</scope>
</reference>
<name>A0A0G0U5S5_9BACT</name>